<dbReference type="GeneTree" id="ENSGT01150000288518"/>
<protein>
    <recommendedName>
        <fullName evidence="7">Matrin-type domain-containing protein</fullName>
    </recommendedName>
</protein>
<dbReference type="GO" id="GO:0003676">
    <property type="term" value="F:nucleic acid binding"/>
    <property type="evidence" value="ECO:0007669"/>
    <property type="project" value="InterPro"/>
</dbReference>
<reference evidence="8" key="1">
    <citation type="submission" date="2025-08" db="UniProtKB">
        <authorList>
            <consortium name="Ensembl"/>
        </authorList>
    </citation>
    <scope>IDENTIFICATION</scope>
</reference>
<comment type="subcellular location">
    <subcellularLocation>
        <location evidence="1">Nucleus</location>
    </subcellularLocation>
</comment>
<feature type="domain" description="Matrin-type" evidence="7">
    <location>
        <begin position="50"/>
        <end position="81"/>
    </location>
</feature>
<dbReference type="Ensembl" id="ENSAPOT00000018018.1">
    <property type="protein sequence ID" value="ENSAPOP00000010674.1"/>
    <property type="gene ID" value="ENSAPOG00000013167.1"/>
</dbReference>
<accession>A0A3Q1F2X0</accession>
<evidence type="ECO:0000256" key="1">
    <source>
        <dbReference type="ARBA" id="ARBA00004123"/>
    </source>
</evidence>
<evidence type="ECO:0000256" key="4">
    <source>
        <dbReference type="ARBA" id="ARBA00022833"/>
    </source>
</evidence>
<sequence>FQAADEEEEKTSKSVKRKHEDDDSSTGELSTFHLSSWMDGVEFVVPKSGFFCELCSVFYLNEISAKETHCSSQRHYDNLQKQGKEDSKNVWGKYAALFDATADVEWLRGAAVKLHSTLH</sequence>
<organism evidence="8 9">
    <name type="scientific">Acanthochromis polyacanthus</name>
    <name type="common">spiny chromis</name>
    <dbReference type="NCBI Taxonomy" id="80966"/>
    <lineage>
        <taxon>Eukaryota</taxon>
        <taxon>Metazoa</taxon>
        <taxon>Chordata</taxon>
        <taxon>Craniata</taxon>
        <taxon>Vertebrata</taxon>
        <taxon>Euteleostomi</taxon>
        <taxon>Actinopterygii</taxon>
        <taxon>Neopterygii</taxon>
        <taxon>Teleostei</taxon>
        <taxon>Neoteleostei</taxon>
        <taxon>Acanthomorphata</taxon>
        <taxon>Ovalentaria</taxon>
        <taxon>Pomacentridae</taxon>
        <taxon>Acanthochromis</taxon>
    </lineage>
</organism>
<evidence type="ECO:0000256" key="6">
    <source>
        <dbReference type="SAM" id="MobiDB-lite"/>
    </source>
</evidence>
<dbReference type="SMART" id="SM00451">
    <property type="entry name" value="ZnF_U1"/>
    <property type="match status" value="1"/>
</dbReference>
<dbReference type="InParanoid" id="A0A3Q1F2X0"/>
<proteinExistence type="predicted"/>
<evidence type="ECO:0000313" key="9">
    <source>
        <dbReference type="Proteomes" id="UP000257200"/>
    </source>
</evidence>
<keyword evidence="3" id="KW-0863">Zinc-finger</keyword>
<dbReference type="AlphaFoldDB" id="A0A3Q1F2X0"/>
<reference evidence="8" key="2">
    <citation type="submission" date="2025-09" db="UniProtKB">
        <authorList>
            <consortium name="Ensembl"/>
        </authorList>
    </citation>
    <scope>IDENTIFICATION</scope>
</reference>
<dbReference type="GO" id="GO:0005634">
    <property type="term" value="C:nucleus"/>
    <property type="evidence" value="ECO:0007669"/>
    <property type="project" value="UniProtKB-SubCell"/>
</dbReference>
<dbReference type="InterPro" id="IPR003604">
    <property type="entry name" value="Matrin/U1-like-C_Znf_C2H2"/>
</dbReference>
<evidence type="ECO:0000259" key="7">
    <source>
        <dbReference type="PROSITE" id="PS50171"/>
    </source>
</evidence>
<keyword evidence="4" id="KW-0862">Zinc</keyword>
<keyword evidence="9" id="KW-1185">Reference proteome</keyword>
<dbReference type="InterPro" id="IPR000690">
    <property type="entry name" value="Matrin/U1-C_Znf_C2H2"/>
</dbReference>
<name>A0A3Q1F2X0_9TELE</name>
<keyword evidence="5" id="KW-0539">Nucleus</keyword>
<keyword evidence="2" id="KW-0479">Metal-binding</keyword>
<dbReference type="GO" id="GO:0008270">
    <property type="term" value="F:zinc ion binding"/>
    <property type="evidence" value="ECO:0007669"/>
    <property type="project" value="UniProtKB-KW"/>
</dbReference>
<evidence type="ECO:0000256" key="3">
    <source>
        <dbReference type="ARBA" id="ARBA00022771"/>
    </source>
</evidence>
<evidence type="ECO:0000313" key="8">
    <source>
        <dbReference type="Ensembl" id="ENSAPOP00000010674.1"/>
    </source>
</evidence>
<feature type="region of interest" description="Disordered" evidence="6">
    <location>
        <begin position="1"/>
        <end position="29"/>
    </location>
</feature>
<dbReference type="STRING" id="80966.ENSAPOP00000010674"/>
<dbReference type="PROSITE" id="PS50171">
    <property type="entry name" value="ZF_MATRIN"/>
    <property type="match status" value="1"/>
</dbReference>
<evidence type="ECO:0000256" key="2">
    <source>
        <dbReference type="ARBA" id="ARBA00022723"/>
    </source>
</evidence>
<evidence type="ECO:0000256" key="5">
    <source>
        <dbReference type="ARBA" id="ARBA00023242"/>
    </source>
</evidence>
<dbReference type="Proteomes" id="UP000257200">
    <property type="component" value="Unplaced"/>
</dbReference>